<dbReference type="SUPFAM" id="SSF53335">
    <property type="entry name" value="S-adenosyl-L-methionine-dependent methyltransferases"/>
    <property type="match status" value="1"/>
</dbReference>
<dbReference type="EC" id="2.1.1.72" evidence="1"/>
<keyword evidence="9" id="KW-1185">Reference proteome</keyword>
<dbReference type="InterPro" id="IPR051537">
    <property type="entry name" value="DNA_Adenine_Mtase"/>
</dbReference>
<sequence length="104" mass="11551">MLPDVSFNNPEELGKGKELVDKVSGHIKVFQDPAIDFKSNMASGDDIIGDAYEYFMMKLAQESGKSNGQSYTPSEVSRTIARLIGIGNIYVNVQRPYTLQDRCT</sequence>
<proteinExistence type="predicted"/>
<evidence type="ECO:0000259" key="7">
    <source>
        <dbReference type="Pfam" id="PF02384"/>
    </source>
</evidence>
<dbReference type="InterPro" id="IPR003356">
    <property type="entry name" value="DNA_methylase_A-5"/>
</dbReference>
<dbReference type="RefSeq" id="WP_066130499.1">
    <property type="nucleotide sequence ID" value="NZ_KQ959899.1"/>
</dbReference>
<keyword evidence="2" id="KW-0489">Methyltransferase</keyword>
<comment type="catalytic activity">
    <reaction evidence="6">
        <text>a 2'-deoxyadenosine in DNA + S-adenosyl-L-methionine = an N(6)-methyl-2'-deoxyadenosine in DNA + S-adenosyl-L-homocysteine + H(+)</text>
        <dbReference type="Rhea" id="RHEA:15197"/>
        <dbReference type="Rhea" id="RHEA-COMP:12418"/>
        <dbReference type="Rhea" id="RHEA-COMP:12419"/>
        <dbReference type="ChEBI" id="CHEBI:15378"/>
        <dbReference type="ChEBI" id="CHEBI:57856"/>
        <dbReference type="ChEBI" id="CHEBI:59789"/>
        <dbReference type="ChEBI" id="CHEBI:90615"/>
        <dbReference type="ChEBI" id="CHEBI:90616"/>
        <dbReference type="EC" id="2.1.1.72"/>
    </reaction>
</comment>
<gene>
    <name evidence="8" type="ORF">HMPREF1871_00930</name>
</gene>
<name>A0ABR5TKX7_9BACL</name>
<dbReference type="Pfam" id="PF02384">
    <property type="entry name" value="N6_Mtase"/>
    <property type="match status" value="1"/>
</dbReference>
<dbReference type="PANTHER" id="PTHR42933:SF3">
    <property type="entry name" value="TYPE I RESTRICTION ENZYME MJAVIII METHYLASE SUBUNIT"/>
    <property type="match status" value="1"/>
</dbReference>
<protein>
    <recommendedName>
        <fullName evidence="1">site-specific DNA-methyltransferase (adenine-specific)</fullName>
        <ecNumber evidence="1">2.1.1.72</ecNumber>
    </recommendedName>
</protein>
<dbReference type="EMBL" id="LSDB01000052">
    <property type="protein sequence ID" value="KXB57021.1"/>
    <property type="molecule type" value="Genomic_DNA"/>
</dbReference>
<evidence type="ECO:0000256" key="5">
    <source>
        <dbReference type="ARBA" id="ARBA00022747"/>
    </source>
</evidence>
<keyword evidence="4" id="KW-0949">S-adenosyl-L-methionine</keyword>
<evidence type="ECO:0000313" key="9">
    <source>
        <dbReference type="Proteomes" id="UP000070467"/>
    </source>
</evidence>
<evidence type="ECO:0000256" key="1">
    <source>
        <dbReference type="ARBA" id="ARBA00011900"/>
    </source>
</evidence>
<evidence type="ECO:0000313" key="8">
    <source>
        <dbReference type="EMBL" id="KXB57021.1"/>
    </source>
</evidence>
<comment type="caution">
    <text evidence="8">The sequence shown here is derived from an EMBL/GenBank/DDBJ whole genome shotgun (WGS) entry which is preliminary data.</text>
</comment>
<evidence type="ECO:0000256" key="3">
    <source>
        <dbReference type="ARBA" id="ARBA00022679"/>
    </source>
</evidence>
<keyword evidence="5" id="KW-0680">Restriction system</keyword>
<dbReference type="Gene3D" id="3.40.50.150">
    <property type="entry name" value="Vaccinia Virus protein VP39"/>
    <property type="match status" value="1"/>
</dbReference>
<feature type="domain" description="DNA methylase adenine-specific" evidence="7">
    <location>
        <begin position="45"/>
        <end position="84"/>
    </location>
</feature>
<dbReference type="Proteomes" id="UP000070467">
    <property type="component" value="Unassembled WGS sequence"/>
</dbReference>
<reference evidence="8 9" key="1">
    <citation type="submission" date="2016-01" db="EMBL/GenBank/DDBJ databases">
        <authorList>
            <person name="Mitreva M."/>
            <person name="Pepin K.H."/>
            <person name="Mihindukulasuriya K.A."/>
            <person name="Fulton R."/>
            <person name="Fronick C."/>
            <person name="O'Laughlin M."/>
            <person name="Miner T."/>
            <person name="Herter B."/>
            <person name="Rosa B.A."/>
            <person name="Cordes M."/>
            <person name="Tomlinson C."/>
            <person name="Wollam A."/>
            <person name="Palsikar V.B."/>
            <person name="Mardis E.R."/>
            <person name="Wilson R.K."/>
        </authorList>
    </citation>
    <scope>NUCLEOTIDE SEQUENCE [LARGE SCALE GENOMIC DNA]</scope>
    <source>
        <strain evidence="8 9">KA00071</strain>
    </source>
</reference>
<dbReference type="PANTHER" id="PTHR42933">
    <property type="entry name" value="SLR6095 PROTEIN"/>
    <property type="match status" value="1"/>
</dbReference>
<evidence type="ECO:0000256" key="2">
    <source>
        <dbReference type="ARBA" id="ARBA00022603"/>
    </source>
</evidence>
<dbReference type="InterPro" id="IPR029063">
    <property type="entry name" value="SAM-dependent_MTases_sf"/>
</dbReference>
<evidence type="ECO:0000256" key="4">
    <source>
        <dbReference type="ARBA" id="ARBA00022691"/>
    </source>
</evidence>
<organism evidence="8 9">
    <name type="scientific">Gemelliphila asaccharolytica</name>
    <dbReference type="NCBI Taxonomy" id="502393"/>
    <lineage>
        <taxon>Bacteria</taxon>
        <taxon>Bacillati</taxon>
        <taxon>Bacillota</taxon>
        <taxon>Bacilli</taxon>
        <taxon>Bacillales</taxon>
        <taxon>Gemellaceae</taxon>
        <taxon>Gemelliphila</taxon>
    </lineage>
</organism>
<accession>A0ABR5TKX7</accession>
<keyword evidence="3" id="KW-0808">Transferase</keyword>
<evidence type="ECO:0000256" key="6">
    <source>
        <dbReference type="ARBA" id="ARBA00047942"/>
    </source>
</evidence>